<gene>
    <name evidence="6" type="ORF">HNR48_001798</name>
</gene>
<dbReference type="PRINTS" id="PR00909">
    <property type="entry name" value="SPERMDNBNDNG"/>
</dbReference>
<evidence type="ECO:0000256" key="3">
    <source>
        <dbReference type="ARBA" id="ARBA00022729"/>
    </source>
</evidence>
<protein>
    <submittedName>
        <fullName evidence="6">Spermidine/putrescine transport system substrate-binding protein</fullName>
    </submittedName>
</protein>
<keyword evidence="3" id="KW-0732">Signal</keyword>
<feature type="transmembrane region" description="Helical" evidence="5">
    <location>
        <begin position="20"/>
        <end position="39"/>
    </location>
</feature>
<dbReference type="AlphaFoldDB" id="A0A7X0JTM8"/>
<comment type="subcellular location">
    <subcellularLocation>
        <location evidence="1">Periplasm</location>
    </subcellularLocation>
</comment>
<dbReference type="InterPro" id="IPR001188">
    <property type="entry name" value="Sperm_putr-bd"/>
</dbReference>
<proteinExistence type="predicted"/>
<evidence type="ECO:0000256" key="5">
    <source>
        <dbReference type="SAM" id="Phobius"/>
    </source>
</evidence>
<organism evidence="6 7">
    <name type="scientific">Pseudoteredinibacter isoporae</name>
    <dbReference type="NCBI Taxonomy" id="570281"/>
    <lineage>
        <taxon>Bacteria</taxon>
        <taxon>Pseudomonadati</taxon>
        <taxon>Pseudomonadota</taxon>
        <taxon>Gammaproteobacteria</taxon>
        <taxon>Cellvibrionales</taxon>
        <taxon>Cellvibrionaceae</taxon>
        <taxon>Pseudoteredinibacter</taxon>
    </lineage>
</organism>
<keyword evidence="5" id="KW-0472">Membrane</keyword>
<evidence type="ECO:0000256" key="2">
    <source>
        <dbReference type="ARBA" id="ARBA00022448"/>
    </source>
</evidence>
<keyword evidence="7" id="KW-1185">Reference proteome</keyword>
<reference evidence="6 7" key="1">
    <citation type="submission" date="2020-08" db="EMBL/GenBank/DDBJ databases">
        <title>Genomic Encyclopedia of Type Strains, Phase IV (KMG-IV): sequencing the most valuable type-strain genomes for metagenomic binning, comparative biology and taxonomic classification.</title>
        <authorList>
            <person name="Goeker M."/>
        </authorList>
    </citation>
    <scope>NUCLEOTIDE SEQUENCE [LARGE SCALE GENOMIC DNA]</scope>
    <source>
        <strain evidence="6 7">DSM 22368</strain>
    </source>
</reference>
<dbReference type="Pfam" id="PF13416">
    <property type="entry name" value="SBP_bac_8"/>
    <property type="match status" value="1"/>
</dbReference>
<dbReference type="PANTHER" id="PTHR30222">
    <property type="entry name" value="SPERMIDINE/PUTRESCINE-BINDING PERIPLASMIC PROTEIN"/>
    <property type="match status" value="1"/>
</dbReference>
<dbReference type="FunCoup" id="A0A7X0JTM8">
    <property type="interactions" value="143"/>
</dbReference>
<dbReference type="GO" id="GO:0015846">
    <property type="term" value="P:polyamine transport"/>
    <property type="evidence" value="ECO:0007669"/>
    <property type="project" value="InterPro"/>
</dbReference>
<keyword evidence="4" id="KW-0574">Periplasm</keyword>
<dbReference type="PANTHER" id="PTHR30222:SF12">
    <property type="entry name" value="NORSPERMIDINE SENSOR"/>
    <property type="match status" value="1"/>
</dbReference>
<keyword evidence="2" id="KW-0813">Transport</keyword>
<accession>A0A7X0JTM8</accession>
<keyword evidence="5" id="KW-0812">Transmembrane</keyword>
<evidence type="ECO:0000313" key="6">
    <source>
        <dbReference type="EMBL" id="MBB6521513.1"/>
    </source>
</evidence>
<name>A0A7X0JTM8_9GAMM</name>
<dbReference type="Proteomes" id="UP000528457">
    <property type="component" value="Unassembled WGS sequence"/>
</dbReference>
<evidence type="ECO:0000313" key="7">
    <source>
        <dbReference type="Proteomes" id="UP000528457"/>
    </source>
</evidence>
<dbReference type="CDD" id="cd13590">
    <property type="entry name" value="PBP2_PotD_PotF_like"/>
    <property type="match status" value="1"/>
</dbReference>
<comment type="caution">
    <text evidence="6">The sequence shown here is derived from an EMBL/GenBank/DDBJ whole genome shotgun (WGS) entry which is preliminary data.</text>
</comment>
<dbReference type="EMBL" id="JACHHT010000002">
    <property type="protein sequence ID" value="MBB6521513.1"/>
    <property type="molecule type" value="Genomic_DNA"/>
</dbReference>
<evidence type="ECO:0000256" key="4">
    <source>
        <dbReference type="ARBA" id="ARBA00022764"/>
    </source>
</evidence>
<dbReference type="SUPFAM" id="SSF53850">
    <property type="entry name" value="Periplasmic binding protein-like II"/>
    <property type="match status" value="1"/>
</dbReference>
<dbReference type="RefSeq" id="WP_166844079.1">
    <property type="nucleotide sequence ID" value="NZ_JAAONY010000002.1"/>
</dbReference>
<dbReference type="Gene3D" id="3.40.190.10">
    <property type="entry name" value="Periplasmic binding protein-like II"/>
    <property type="match status" value="2"/>
</dbReference>
<dbReference type="InParanoid" id="A0A7X0JTM8"/>
<dbReference type="GO" id="GO:0042597">
    <property type="term" value="C:periplasmic space"/>
    <property type="evidence" value="ECO:0007669"/>
    <property type="project" value="UniProtKB-SubCell"/>
</dbReference>
<keyword evidence="5" id="KW-1133">Transmembrane helix</keyword>
<dbReference type="InterPro" id="IPR006059">
    <property type="entry name" value="SBP"/>
</dbReference>
<dbReference type="GO" id="GO:0019808">
    <property type="term" value="F:polyamine binding"/>
    <property type="evidence" value="ECO:0007669"/>
    <property type="project" value="InterPro"/>
</dbReference>
<sequence length="370" mass="42340">MDATVLNTYTVYVYCVSRWAFMYRLLFIYLFLSFSNLAFCEPLRLLNWEDYIAPDIVAEWEAKNGKLEQVYFDSDQDRDAILINSQRHHIDVAVVDEVIASRFGREGMLLKLTEERLPSLKNIEPFWRKRCGDYAIPYLWGTLGIAYRKDKLKKAPEKWADLLSPSPDLYGHISMINDYTDILAPALFHLGFEVNTDDRGKLKQAFDLLKDQTGAVLTYEYPISYLGYSDKAEDLHMAMVYSGDQYSLNELAEAEDRWGYVVPEEGTVLWVDCLAISKSGKNLERALNFVNFISQPAQAARIASYGAIATPNSAAKAMIPLEQLNDRSIYPGEEQLSNIYLYQELSKSNIEVRLKITNAILNIHESKNTN</sequence>
<evidence type="ECO:0000256" key="1">
    <source>
        <dbReference type="ARBA" id="ARBA00004418"/>
    </source>
</evidence>